<dbReference type="STRING" id="1150368.SAMN02927921_04022"/>
<dbReference type="RefSeq" id="WP_072319249.1">
    <property type="nucleotide sequence ID" value="NZ_FPJE01000035.1"/>
</dbReference>
<keyword evidence="1" id="KW-0413">Isomerase</keyword>
<organism evidence="1 2">
    <name type="scientific">Sinomicrobium oceani</name>
    <dbReference type="NCBI Taxonomy" id="1150368"/>
    <lineage>
        <taxon>Bacteria</taxon>
        <taxon>Pseudomonadati</taxon>
        <taxon>Bacteroidota</taxon>
        <taxon>Flavobacteriia</taxon>
        <taxon>Flavobacteriales</taxon>
        <taxon>Flavobacteriaceae</taxon>
        <taxon>Sinomicrobium</taxon>
    </lineage>
</organism>
<evidence type="ECO:0000313" key="2">
    <source>
        <dbReference type="Proteomes" id="UP000182248"/>
    </source>
</evidence>
<dbReference type="Pfam" id="PF14595">
    <property type="entry name" value="Thioredoxin_9"/>
    <property type="match status" value="1"/>
</dbReference>
<dbReference type="OrthoDB" id="6120799at2"/>
<dbReference type="EMBL" id="FPJE01000035">
    <property type="protein sequence ID" value="SFW75707.1"/>
    <property type="molecule type" value="Genomic_DNA"/>
</dbReference>
<proteinExistence type="predicted"/>
<dbReference type="Proteomes" id="UP000182248">
    <property type="component" value="Unassembled WGS sequence"/>
</dbReference>
<reference evidence="1 2" key="1">
    <citation type="submission" date="2016-11" db="EMBL/GenBank/DDBJ databases">
        <authorList>
            <person name="Jaros S."/>
            <person name="Januszkiewicz K."/>
            <person name="Wedrychowicz H."/>
        </authorList>
    </citation>
    <scope>NUCLEOTIDE SEQUENCE [LARGE SCALE GENOMIC DNA]</scope>
    <source>
        <strain evidence="1 2">CGMCC 1.12145</strain>
    </source>
</reference>
<sequence length="206" mass="23239">MTKAHIIRDSAEKGISYEAYGLLLKELSDTGKTTGPDQSPELVGFTKLNASRMRRLDKKVVVPSEAIRTLRTCIREPQLWLVITESWCGDAAQTIPVLHRVTEAVPDVRLQMVMRDENPGLTDLFLTGGARSIPKLIILNRDFRVLHTWGPRSVKATTIVETYRKEHGKIDAALKESLQIWYNRDMGQAIIEDLVQLLCIPCTESK</sequence>
<dbReference type="Gene3D" id="3.40.30.10">
    <property type="entry name" value="Glutaredoxin"/>
    <property type="match status" value="1"/>
</dbReference>
<dbReference type="GO" id="GO:0016853">
    <property type="term" value="F:isomerase activity"/>
    <property type="evidence" value="ECO:0007669"/>
    <property type="project" value="UniProtKB-KW"/>
</dbReference>
<evidence type="ECO:0000313" key="1">
    <source>
        <dbReference type="EMBL" id="SFW75707.1"/>
    </source>
</evidence>
<protein>
    <submittedName>
        <fullName evidence="1">Thiol-disulfide isomerase or thioredoxin</fullName>
    </submittedName>
</protein>
<keyword evidence="2" id="KW-1185">Reference proteome</keyword>
<gene>
    <name evidence="1" type="ORF">SAMN02927921_04022</name>
</gene>
<dbReference type="InterPro" id="IPR036249">
    <property type="entry name" value="Thioredoxin-like_sf"/>
</dbReference>
<name>A0A1K1RTY6_9FLAO</name>
<dbReference type="SUPFAM" id="SSF52833">
    <property type="entry name" value="Thioredoxin-like"/>
    <property type="match status" value="1"/>
</dbReference>
<accession>A0A1K1RTY6</accession>
<dbReference type="AlphaFoldDB" id="A0A1K1RTY6"/>